<comment type="caution">
    <text evidence="2">The sequence shown here is derived from an EMBL/GenBank/DDBJ whole genome shotgun (WGS) entry which is preliminary data.</text>
</comment>
<evidence type="ECO:0000313" key="2">
    <source>
        <dbReference type="EMBL" id="NEE12201.1"/>
    </source>
</evidence>
<dbReference type="EMBL" id="JAAGMN010003910">
    <property type="protein sequence ID" value="NEE12201.1"/>
    <property type="molecule type" value="Genomic_DNA"/>
</dbReference>
<dbReference type="Gene3D" id="2.30.30.40">
    <property type="entry name" value="SH3 Domains"/>
    <property type="match status" value="1"/>
</dbReference>
<keyword evidence="1" id="KW-0732">Signal</keyword>
<feature type="signal peptide" evidence="1">
    <location>
        <begin position="1"/>
        <end position="27"/>
    </location>
</feature>
<protein>
    <recommendedName>
        <fullName evidence="3">SH3 domain-containing protein</fullName>
    </recommendedName>
</protein>
<accession>A0A6G3X385</accession>
<evidence type="ECO:0000256" key="1">
    <source>
        <dbReference type="SAM" id="SignalP"/>
    </source>
</evidence>
<organism evidence="2">
    <name type="scientific">Streptomyces sp. SID7499</name>
    <dbReference type="NCBI Taxonomy" id="2706086"/>
    <lineage>
        <taxon>Bacteria</taxon>
        <taxon>Bacillati</taxon>
        <taxon>Actinomycetota</taxon>
        <taxon>Actinomycetes</taxon>
        <taxon>Kitasatosporales</taxon>
        <taxon>Streptomycetaceae</taxon>
        <taxon>Streptomyces</taxon>
    </lineage>
</organism>
<dbReference type="AlphaFoldDB" id="A0A6G3X385"/>
<gene>
    <name evidence="2" type="ORF">G3M58_37830</name>
</gene>
<feature type="chain" id="PRO_5039408825" description="SH3 domain-containing protein" evidence="1">
    <location>
        <begin position="28"/>
        <end position="119"/>
    </location>
</feature>
<name>A0A6G3X385_9ACTN</name>
<proteinExistence type="predicted"/>
<evidence type="ECO:0008006" key="3">
    <source>
        <dbReference type="Google" id="ProtNLM"/>
    </source>
</evidence>
<sequence length="119" mass="11774">MKFTSLGTAASAIALLATALTGTVATAGTAAAATQPDCSSALTNVKPKATVNLRSQPKTSSTALGTWGKGQKGGICFGGSKPVTGGSYTACGKTSNKWYFGGPNSTSVEGWVPATCLPV</sequence>
<reference evidence="2" key="1">
    <citation type="submission" date="2020-01" db="EMBL/GenBank/DDBJ databases">
        <title>Insect and environment-associated Actinomycetes.</title>
        <authorList>
            <person name="Currrie C."/>
            <person name="Chevrette M."/>
            <person name="Carlson C."/>
            <person name="Stubbendieck R."/>
            <person name="Wendt-Pienkowski E."/>
        </authorList>
    </citation>
    <scope>NUCLEOTIDE SEQUENCE</scope>
    <source>
        <strain evidence="2">SID7499</strain>
    </source>
</reference>